<evidence type="ECO:0000256" key="3">
    <source>
        <dbReference type="ARBA" id="ARBA00022741"/>
    </source>
</evidence>
<dbReference type="PROSITE" id="PS00627">
    <property type="entry name" value="GHMP_KINASES_ATP"/>
    <property type="match status" value="1"/>
</dbReference>
<dbReference type="SUPFAM" id="SSF55060">
    <property type="entry name" value="GHMP Kinase, C-terminal domain"/>
    <property type="match status" value="1"/>
</dbReference>
<feature type="domain" description="Galactokinase N-terminal" evidence="7">
    <location>
        <begin position="44"/>
        <end position="89"/>
    </location>
</feature>
<protein>
    <submittedName>
        <fullName evidence="8">Galactokinase</fullName>
    </submittedName>
</protein>
<dbReference type="PRINTS" id="PR00959">
    <property type="entry name" value="MEVGALKINASE"/>
</dbReference>
<keyword evidence="9" id="KW-1185">Reference proteome</keyword>
<sequence length="433" mass="47292">MNDQFEQLFNSAQTQQMLDQMYGSSQDREGQIDRYRRCMGGYLAQYGHIEALKYFSAPGRTEIGGNHTDHNNGKVLAASIQLDTIAAAAAVDTGVISVISEGYPGMSVIHLDDLEPQSGEGGTAALIRGIARGFQQHGYRIGGFHAYVSSNVLPASGLSSSASFEVLICQMLSTFYNNGEMDAVMMSRIGKYAENRYWNKPSGMLDQMACSHGGMITIDFKDPAEPQIERITGTFEAAGYSLVIVSTGGNHADLTKDYASIPNEMRAVAHAFGVEVCRDLTAEMIYGRLAELRETTGDRAVLRALHYLDENDRVEQQAEAIKAGEWQTVLKYITASGNSSWKWLQNIYQESVSREQGIALTLAITERFINQLGDGACRVHGGGFAGVILAVLPHAAVAEYRELIGRTTGTELFVIRIREIGAVCLNGEARQHP</sequence>
<evidence type="ECO:0000256" key="2">
    <source>
        <dbReference type="ARBA" id="ARBA00022679"/>
    </source>
</evidence>
<evidence type="ECO:0000259" key="6">
    <source>
        <dbReference type="Pfam" id="PF00288"/>
    </source>
</evidence>
<dbReference type="InterPro" id="IPR036554">
    <property type="entry name" value="GHMP_kinase_C_sf"/>
</dbReference>
<dbReference type="PANTHER" id="PTHR10457">
    <property type="entry name" value="MEVALONATE KINASE/GALACTOKINASE"/>
    <property type="match status" value="1"/>
</dbReference>
<dbReference type="InterPro" id="IPR006204">
    <property type="entry name" value="GHMP_kinase_N_dom"/>
</dbReference>
<dbReference type="RefSeq" id="WP_161405110.1">
    <property type="nucleotide sequence ID" value="NZ_WTUZ01000004.1"/>
</dbReference>
<feature type="domain" description="GHMP kinase N-terminal" evidence="6">
    <location>
        <begin position="126"/>
        <end position="214"/>
    </location>
</feature>
<name>A0A6L8UTQ2_9BACL</name>
<comment type="caution">
    <text evidence="8">The sequence shown here is derived from an EMBL/GenBank/DDBJ whole genome shotgun (WGS) entry which is preliminary data.</text>
</comment>
<evidence type="ECO:0000256" key="4">
    <source>
        <dbReference type="ARBA" id="ARBA00022777"/>
    </source>
</evidence>
<dbReference type="Gene3D" id="3.30.230.10">
    <property type="match status" value="1"/>
</dbReference>
<gene>
    <name evidence="8" type="ORF">GQF01_01640</name>
</gene>
<evidence type="ECO:0000256" key="5">
    <source>
        <dbReference type="ARBA" id="ARBA00022840"/>
    </source>
</evidence>
<reference evidence="8 9" key="1">
    <citation type="submission" date="2019-12" db="EMBL/GenBank/DDBJ databases">
        <title>Paenibacillus sp. nov. sp. isolated from soil.</title>
        <authorList>
            <person name="Kim J."/>
            <person name="Jeong S.E."/>
            <person name="Jung H.S."/>
            <person name="Jeon C.O."/>
        </authorList>
    </citation>
    <scope>NUCLEOTIDE SEQUENCE [LARGE SCALE GENOMIC DNA]</scope>
    <source>
        <strain evidence="8 9">5J-6</strain>
    </source>
</reference>
<organism evidence="8 9">
    <name type="scientific">Paenibacillus silvestris</name>
    <dbReference type="NCBI Taxonomy" id="2606219"/>
    <lineage>
        <taxon>Bacteria</taxon>
        <taxon>Bacillati</taxon>
        <taxon>Bacillota</taxon>
        <taxon>Bacilli</taxon>
        <taxon>Bacillales</taxon>
        <taxon>Paenibacillaceae</taxon>
        <taxon>Paenibacillus</taxon>
    </lineage>
</organism>
<comment type="similarity">
    <text evidence="1">Belongs to the GHMP kinase family. GalK subfamily.</text>
</comment>
<dbReference type="InterPro" id="IPR014721">
    <property type="entry name" value="Ribsml_uS5_D2-typ_fold_subgr"/>
</dbReference>
<keyword evidence="4 8" id="KW-0418">Kinase</keyword>
<accession>A0A6L8UTQ2</accession>
<dbReference type="GO" id="GO:0005524">
    <property type="term" value="F:ATP binding"/>
    <property type="evidence" value="ECO:0007669"/>
    <property type="project" value="UniProtKB-KW"/>
</dbReference>
<dbReference type="Pfam" id="PF00288">
    <property type="entry name" value="GHMP_kinases_N"/>
    <property type="match status" value="1"/>
</dbReference>
<dbReference type="PIRSF" id="PIRSF000530">
    <property type="entry name" value="Galactokinase"/>
    <property type="match status" value="1"/>
</dbReference>
<dbReference type="InterPro" id="IPR020568">
    <property type="entry name" value="Ribosomal_Su5_D2-typ_SF"/>
</dbReference>
<evidence type="ECO:0000259" key="7">
    <source>
        <dbReference type="Pfam" id="PF10509"/>
    </source>
</evidence>
<keyword evidence="2" id="KW-0808">Transferase</keyword>
<dbReference type="GO" id="GO:0004335">
    <property type="term" value="F:galactokinase activity"/>
    <property type="evidence" value="ECO:0007669"/>
    <property type="project" value="InterPro"/>
</dbReference>
<dbReference type="InterPro" id="IPR006206">
    <property type="entry name" value="Mevalonate/galactokinase"/>
</dbReference>
<dbReference type="InterPro" id="IPR000705">
    <property type="entry name" value="Galactokinase"/>
</dbReference>
<evidence type="ECO:0000256" key="1">
    <source>
        <dbReference type="ARBA" id="ARBA00006566"/>
    </source>
</evidence>
<keyword evidence="5" id="KW-0067">ATP-binding</keyword>
<proteinExistence type="inferred from homology"/>
<dbReference type="PANTHER" id="PTHR10457:SF7">
    <property type="entry name" value="GALACTOKINASE-RELATED"/>
    <property type="match status" value="1"/>
</dbReference>
<dbReference type="GO" id="GO:0006012">
    <property type="term" value="P:galactose metabolic process"/>
    <property type="evidence" value="ECO:0007669"/>
    <property type="project" value="InterPro"/>
</dbReference>
<dbReference type="EMBL" id="WTUZ01000004">
    <property type="protein sequence ID" value="MZQ80841.1"/>
    <property type="molecule type" value="Genomic_DNA"/>
</dbReference>
<dbReference type="GO" id="GO:0005829">
    <property type="term" value="C:cytosol"/>
    <property type="evidence" value="ECO:0007669"/>
    <property type="project" value="TreeGrafter"/>
</dbReference>
<dbReference type="Pfam" id="PF10509">
    <property type="entry name" value="GalKase_gal_bdg"/>
    <property type="match status" value="1"/>
</dbReference>
<dbReference type="SUPFAM" id="SSF54211">
    <property type="entry name" value="Ribosomal protein S5 domain 2-like"/>
    <property type="match status" value="1"/>
</dbReference>
<dbReference type="AlphaFoldDB" id="A0A6L8UTQ2"/>
<keyword evidence="3" id="KW-0547">Nucleotide-binding</keyword>
<dbReference type="PRINTS" id="PR00473">
    <property type="entry name" value="GALCTOKINASE"/>
</dbReference>
<dbReference type="InterPro" id="IPR006203">
    <property type="entry name" value="GHMP_knse_ATP-bd_CS"/>
</dbReference>
<dbReference type="Gene3D" id="3.30.70.890">
    <property type="entry name" value="GHMP kinase, C-terminal domain"/>
    <property type="match status" value="1"/>
</dbReference>
<dbReference type="Proteomes" id="UP000481087">
    <property type="component" value="Unassembled WGS sequence"/>
</dbReference>
<dbReference type="InterPro" id="IPR019539">
    <property type="entry name" value="GalKase_N"/>
</dbReference>
<evidence type="ECO:0000313" key="9">
    <source>
        <dbReference type="Proteomes" id="UP000481087"/>
    </source>
</evidence>
<evidence type="ECO:0000313" key="8">
    <source>
        <dbReference type="EMBL" id="MZQ80841.1"/>
    </source>
</evidence>